<gene>
    <name evidence="3" type="ORF">M2280_003692</name>
</gene>
<protein>
    <recommendedName>
        <fullName evidence="2">LysR substrate-binding domain-containing protein</fullName>
    </recommendedName>
</protein>
<dbReference type="Proteomes" id="UP001160334">
    <property type="component" value="Unassembled WGS sequence"/>
</dbReference>
<feature type="domain" description="LysR substrate-binding" evidence="2">
    <location>
        <begin position="21"/>
        <end position="79"/>
    </location>
</feature>
<evidence type="ECO:0000256" key="1">
    <source>
        <dbReference type="SAM" id="MobiDB-lite"/>
    </source>
</evidence>
<feature type="compositionally biased region" description="Polar residues" evidence="1">
    <location>
        <begin position="90"/>
        <end position="101"/>
    </location>
</feature>
<evidence type="ECO:0000313" key="3">
    <source>
        <dbReference type="EMBL" id="MDH6282461.1"/>
    </source>
</evidence>
<accession>A0ABT6MDS5</accession>
<keyword evidence="4" id="KW-1185">Reference proteome</keyword>
<feature type="region of interest" description="Disordered" evidence="1">
    <location>
        <begin position="79"/>
        <end position="101"/>
    </location>
</feature>
<proteinExistence type="predicted"/>
<organism evidence="3 4">
    <name type="scientific">Prescottella agglutinans</name>
    <dbReference type="NCBI Taxonomy" id="1644129"/>
    <lineage>
        <taxon>Bacteria</taxon>
        <taxon>Bacillati</taxon>
        <taxon>Actinomycetota</taxon>
        <taxon>Actinomycetes</taxon>
        <taxon>Mycobacteriales</taxon>
        <taxon>Nocardiaceae</taxon>
        <taxon>Prescottella</taxon>
    </lineage>
</organism>
<dbReference type="EMBL" id="JARXVC010000010">
    <property type="protein sequence ID" value="MDH6282461.1"/>
    <property type="molecule type" value="Genomic_DNA"/>
</dbReference>
<sequence>MIRLPWPCPPTIRSRDWEPFLAAGLAAALVPRLAVDDLPAGVALLPTEPPLLRDIHVVWRSDNAGPAVRAGIAAVEEAFGNSRSRESSADRTSYTPRSRGQ</sequence>
<dbReference type="InterPro" id="IPR005119">
    <property type="entry name" value="LysR_subst-bd"/>
</dbReference>
<dbReference type="SUPFAM" id="SSF53850">
    <property type="entry name" value="Periplasmic binding protein-like II"/>
    <property type="match status" value="1"/>
</dbReference>
<name>A0ABT6MDS5_9NOCA</name>
<comment type="caution">
    <text evidence="3">The sequence shown here is derived from an EMBL/GenBank/DDBJ whole genome shotgun (WGS) entry which is preliminary data.</text>
</comment>
<evidence type="ECO:0000259" key="2">
    <source>
        <dbReference type="Pfam" id="PF03466"/>
    </source>
</evidence>
<reference evidence="3 4" key="1">
    <citation type="submission" date="2023-04" db="EMBL/GenBank/DDBJ databases">
        <title>Forest soil microbial communities from Buena Vista Peninsula, Colon Province, Panama.</title>
        <authorList>
            <person name="Bouskill N."/>
        </authorList>
    </citation>
    <scope>NUCLEOTIDE SEQUENCE [LARGE SCALE GENOMIC DNA]</scope>
    <source>
        <strain evidence="3 4">CFH S0262</strain>
    </source>
</reference>
<dbReference type="RefSeq" id="WP_280761764.1">
    <property type="nucleotide sequence ID" value="NZ_JARXVC010000010.1"/>
</dbReference>
<dbReference type="Pfam" id="PF03466">
    <property type="entry name" value="LysR_substrate"/>
    <property type="match status" value="1"/>
</dbReference>
<evidence type="ECO:0000313" key="4">
    <source>
        <dbReference type="Proteomes" id="UP001160334"/>
    </source>
</evidence>